<evidence type="ECO:0000256" key="5">
    <source>
        <dbReference type="ARBA" id="ARBA00022842"/>
    </source>
</evidence>
<accession>A0A0D1BUG9</accession>
<dbReference type="GO" id="GO:0046872">
    <property type="term" value="F:metal ion binding"/>
    <property type="evidence" value="ECO:0007669"/>
    <property type="project" value="UniProtKB-KW"/>
</dbReference>
<evidence type="ECO:0000256" key="2">
    <source>
        <dbReference type="ARBA" id="ARBA00001946"/>
    </source>
</evidence>
<evidence type="ECO:0000256" key="1">
    <source>
        <dbReference type="ARBA" id="ARBA00001936"/>
    </source>
</evidence>
<dbReference type="PATRIC" id="fig|1379739.3.peg.1820"/>
<dbReference type="InterPro" id="IPR045121">
    <property type="entry name" value="CoAse"/>
</dbReference>
<dbReference type="PROSITE" id="PS00893">
    <property type="entry name" value="NUDIX_BOX"/>
    <property type="match status" value="1"/>
</dbReference>
<reference evidence="8 9" key="1">
    <citation type="submission" date="2014-06" db="EMBL/GenBank/DDBJ databases">
        <title>Genome characterization of distinct group I Clostridium botulinum lineages.</title>
        <authorList>
            <person name="Giordani F."/>
            <person name="Anselmo A."/>
            <person name="Fillo S."/>
            <person name="Palozzi A.M."/>
            <person name="Fortunato A."/>
            <person name="Gentile B."/>
            <person name="Ciammaruconi A."/>
            <person name="Anniballi F."/>
            <person name="De Medici D."/>
            <person name="Lista F."/>
        </authorList>
    </citation>
    <scope>NUCLEOTIDE SEQUENCE [LARGE SCALE GENOMIC DNA]</scope>
    <source>
        <strain evidence="8 9">B2 450</strain>
    </source>
</reference>
<dbReference type="GO" id="GO:0010945">
    <property type="term" value="F:coenzyme A diphosphatase activity"/>
    <property type="evidence" value="ECO:0007669"/>
    <property type="project" value="InterPro"/>
</dbReference>
<dbReference type="EMBL" id="JXSU01000007">
    <property type="protein sequence ID" value="KIS23422.1"/>
    <property type="molecule type" value="Genomic_DNA"/>
</dbReference>
<dbReference type="Gene3D" id="3.90.79.10">
    <property type="entry name" value="Nucleoside Triphosphate Pyrophosphohydrolase"/>
    <property type="match status" value="1"/>
</dbReference>
<dbReference type="SUPFAM" id="SSF55811">
    <property type="entry name" value="Nudix"/>
    <property type="match status" value="1"/>
</dbReference>
<evidence type="ECO:0000313" key="9">
    <source>
        <dbReference type="Proteomes" id="UP000032250"/>
    </source>
</evidence>
<evidence type="ECO:0000256" key="6">
    <source>
        <dbReference type="ARBA" id="ARBA00023211"/>
    </source>
</evidence>
<keyword evidence="4 8" id="KW-0378">Hydrolase</keyword>
<keyword evidence="6" id="KW-0464">Manganese</keyword>
<dbReference type="InterPro" id="IPR000086">
    <property type="entry name" value="NUDIX_hydrolase_dom"/>
</dbReference>
<dbReference type="CDD" id="cd03426">
    <property type="entry name" value="NUDIX_CoAse_Nudt7"/>
    <property type="match status" value="1"/>
</dbReference>
<dbReference type="OrthoDB" id="9802805at2"/>
<protein>
    <submittedName>
        <fullName evidence="8">Hydrolase</fullName>
    </submittedName>
</protein>
<name>A0A0D1BUG9_CLOBO</name>
<evidence type="ECO:0000313" key="8">
    <source>
        <dbReference type="EMBL" id="KIS23422.1"/>
    </source>
</evidence>
<keyword evidence="3" id="KW-0479">Metal-binding</keyword>
<dbReference type="Pfam" id="PF00293">
    <property type="entry name" value="NUDIX"/>
    <property type="match status" value="1"/>
</dbReference>
<sequence>MKKKLIDTVYEKFQCRKAKPIGKFKRSSVMILLNKVGENINIIFEVRALTLKNQPGDVCLPGGKMEKGERPLEAALRETVEELNIDKEKIEVIGQMDYFISPYNFVMYPFVAMVEDADIVPDKQEVDHVFEVPIEFFLENSPICYEIDIVPSITGDFPFSLIRNGKNYKFSKGTIPEYFYEYEGNVIWGFTALIVKNFIDIIKGKKN</sequence>
<dbReference type="PROSITE" id="PS51462">
    <property type="entry name" value="NUDIX"/>
    <property type="match status" value="1"/>
</dbReference>
<dbReference type="AlphaFoldDB" id="A0A0D1BUG9"/>
<dbReference type="InterPro" id="IPR020084">
    <property type="entry name" value="NUDIX_hydrolase_CS"/>
</dbReference>
<evidence type="ECO:0000256" key="4">
    <source>
        <dbReference type="ARBA" id="ARBA00022801"/>
    </source>
</evidence>
<comment type="cofactor">
    <cofactor evidence="2">
        <name>Mg(2+)</name>
        <dbReference type="ChEBI" id="CHEBI:18420"/>
    </cofactor>
</comment>
<dbReference type="InterPro" id="IPR015797">
    <property type="entry name" value="NUDIX_hydrolase-like_dom_sf"/>
</dbReference>
<keyword evidence="5" id="KW-0460">Magnesium</keyword>
<comment type="caution">
    <text evidence="8">The sequence shown here is derived from an EMBL/GenBank/DDBJ whole genome shotgun (WGS) entry which is preliminary data.</text>
</comment>
<gene>
    <name evidence="8" type="ORF">N495_07400</name>
</gene>
<proteinExistence type="predicted"/>
<dbReference type="RefSeq" id="WP_003486656.1">
    <property type="nucleotide sequence ID" value="NZ_JXSU01000007.1"/>
</dbReference>
<dbReference type="PANTHER" id="PTHR12992">
    <property type="entry name" value="NUDIX HYDROLASE"/>
    <property type="match status" value="1"/>
</dbReference>
<comment type="cofactor">
    <cofactor evidence="1">
        <name>Mn(2+)</name>
        <dbReference type="ChEBI" id="CHEBI:29035"/>
    </cofactor>
</comment>
<evidence type="ECO:0000256" key="3">
    <source>
        <dbReference type="ARBA" id="ARBA00022723"/>
    </source>
</evidence>
<dbReference type="Proteomes" id="UP000032250">
    <property type="component" value="Unassembled WGS sequence"/>
</dbReference>
<dbReference type="PANTHER" id="PTHR12992:SF11">
    <property type="entry name" value="MITOCHONDRIAL COENZYME A DIPHOSPHATASE NUDT8"/>
    <property type="match status" value="1"/>
</dbReference>
<organism evidence="8 9">
    <name type="scientific">Clostridium botulinum B2 450</name>
    <dbReference type="NCBI Taxonomy" id="1379739"/>
    <lineage>
        <taxon>Bacteria</taxon>
        <taxon>Bacillati</taxon>
        <taxon>Bacillota</taxon>
        <taxon>Clostridia</taxon>
        <taxon>Eubacteriales</taxon>
        <taxon>Clostridiaceae</taxon>
        <taxon>Clostridium</taxon>
    </lineage>
</organism>
<dbReference type="HOGENOM" id="CLU_040940_5_2_9"/>
<feature type="domain" description="Nudix hydrolase" evidence="7">
    <location>
        <begin position="23"/>
        <end position="155"/>
    </location>
</feature>
<evidence type="ECO:0000259" key="7">
    <source>
        <dbReference type="PROSITE" id="PS51462"/>
    </source>
</evidence>